<dbReference type="PANTHER" id="PTHR45797:SF3">
    <property type="entry name" value="TRANSCRIPTIONAL REGULATOR ATRX HOMOLOG"/>
    <property type="match status" value="1"/>
</dbReference>
<evidence type="ECO:0000256" key="1">
    <source>
        <dbReference type="ARBA" id="ARBA00004123"/>
    </source>
</evidence>
<reference evidence="10" key="1">
    <citation type="submission" date="2011-08" db="EMBL/GenBank/DDBJ databases">
        <authorList>
            <person name="Rombauts S."/>
        </authorList>
    </citation>
    <scope>NUCLEOTIDE SEQUENCE</scope>
    <source>
        <strain evidence="10">London</strain>
    </source>
</reference>
<evidence type="ECO:0000313" key="9">
    <source>
        <dbReference type="EnsemblMetazoa" id="tetur08g02090.1"/>
    </source>
</evidence>
<keyword evidence="7" id="KW-0539">Nucleus</keyword>
<dbReference type="Proteomes" id="UP000015104">
    <property type="component" value="Unassembled WGS sequence"/>
</dbReference>
<dbReference type="InterPro" id="IPR027417">
    <property type="entry name" value="P-loop_NTPase"/>
</dbReference>
<dbReference type="EnsemblMetazoa" id="tetur08g02090.1">
    <property type="protein sequence ID" value="tetur08g02090.1"/>
    <property type="gene ID" value="tetur08g02090"/>
</dbReference>
<keyword evidence="4" id="KW-0378">Hydrolase</keyword>
<evidence type="ECO:0000259" key="8">
    <source>
        <dbReference type="Pfam" id="PF00176"/>
    </source>
</evidence>
<dbReference type="GO" id="GO:0003677">
    <property type="term" value="F:DNA binding"/>
    <property type="evidence" value="ECO:0007669"/>
    <property type="project" value="UniProtKB-KW"/>
</dbReference>
<dbReference type="InterPro" id="IPR000330">
    <property type="entry name" value="SNF2_N"/>
</dbReference>
<evidence type="ECO:0000256" key="5">
    <source>
        <dbReference type="ARBA" id="ARBA00022840"/>
    </source>
</evidence>
<dbReference type="STRING" id="32264.T1KAX4"/>
<evidence type="ECO:0000313" key="10">
    <source>
        <dbReference type="Proteomes" id="UP000015104"/>
    </source>
</evidence>
<dbReference type="AlphaFoldDB" id="T1KAX4"/>
<keyword evidence="4" id="KW-0347">Helicase</keyword>
<evidence type="ECO:0000256" key="3">
    <source>
        <dbReference type="ARBA" id="ARBA00022741"/>
    </source>
</evidence>
<name>T1KAX4_TETUR</name>
<protein>
    <recommendedName>
        <fullName evidence="8">SNF2 N-terminal domain-containing protein</fullName>
    </recommendedName>
</protein>
<evidence type="ECO:0000256" key="4">
    <source>
        <dbReference type="ARBA" id="ARBA00022806"/>
    </source>
</evidence>
<comment type="similarity">
    <text evidence="2">Belongs to the SNF2/RAD54 helicase family.</text>
</comment>
<dbReference type="Pfam" id="PF00176">
    <property type="entry name" value="SNF2-rel_dom"/>
    <property type="match status" value="1"/>
</dbReference>
<evidence type="ECO:0000256" key="7">
    <source>
        <dbReference type="ARBA" id="ARBA00023242"/>
    </source>
</evidence>
<dbReference type="SUPFAM" id="SSF52540">
    <property type="entry name" value="P-loop containing nucleoside triphosphate hydrolases"/>
    <property type="match status" value="1"/>
</dbReference>
<dbReference type="InterPro" id="IPR038718">
    <property type="entry name" value="SNF2-like_sf"/>
</dbReference>
<keyword evidence="3" id="KW-0547">Nucleotide-binding</keyword>
<reference evidence="9" key="2">
    <citation type="submission" date="2015-06" db="UniProtKB">
        <authorList>
            <consortium name="EnsemblMetazoa"/>
        </authorList>
    </citation>
    <scope>IDENTIFICATION</scope>
</reference>
<dbReference type="InterPro" id="IPR044574">
    <property type="entry name" value="ARIP4-like"/>
</dbReference>
<sequence length="230" mass="26893">MVNGLSHIDCVKASLVKKHIHPAIAEQFGDNKLHKIDTDTEVFQRILIIIHKKYESKSKNRRRNIQKVFTDQELLEETIVAGKKEEKRKQRILNKRQIFDRINVDKSRLILEFDLDTHEPIVEVAPVLAKKMKSQQIEGIRFMWDSAIESVYKAKEDGPGCILAHSIGLGKTFQIITFLHTILAHLNTIKNWIAEFRQWLEDNGLLEFHLFDLSDSKQQLQRGETFKLWK</sequence>
<feature type="domain" description="SNF2 N-terminal" evidence="8">
    <location>
        <begin position="136"/>
        <end position="217"/>
    </location>
</feature>
<dbReference type="EMBL" id="CAEY01001943">
    <property type="status" value="NOT_ANNOTATED_CDS"/>
    <property type="molecule type" value="Genomic_DNA"/>
</dbReference>
<dbReference type="HOGENOM" id="CLU_1206146_0_0_1"/>
<dbReference type="GO" id="GO:0005634">
    <property type="term" value="C:nucleus"/>
    <property type="evidence" value="ECO:0007669"/>
    <property type="project" value="UniProtKB-SubCell"/>
</dbReference>
<keyword evidence="5" id="KW-0067">ATP-binding</keyword>
<organism evidence="9 10">
    <name type="scientific">Tetranychus urticae</name>
    <name type="common">Two-spotted spider mite</name>
    <dbReference type="NCBI Taxonomy" id="32264"/>
    <lineage>
        <taxon>Eukaryota</taxon>
        <taxon>Metazoa</taxon>
        <taxon>Ecdysozoa</taxon>
        <taxon>Arthropoda</taxon>
        <taxon>Chelicerata</taxon>
        <taxon>Arachnida</taxon>
        <taxon>Acari</taxon>
        <taxon>Acariformes</taxon>
        <taxon>Trombidiformes</taxon>
        <taxon>Prostigmata</taxon>
        <taxon>Eleutherengona</taxon>
        <taxon>Raphignathae</taxon>
        <taxon>Tetranychoidea</taxon>
        <taxon>Tetranychidae</taxon>
        <taxon>Tetranychus</taxon>
    </lineage>
</organism>
<keyword evidence="10" id="KW-1185">Reference proteome</keyword>
<accession>T1KAX4</accession>
<dbReference type="GO" id="GO:0004386">
    <property type="term" value="F:helicase activity"/>
    <property type="evidence" value="ECO:0007669"/>
    <property type="project" value="UniProtKB-KW"/>
</dbReference>
<evidence type="ECO:0000256" key="2">
    <source>
        <dbReference type="ARBA" id="ARBA00007025"/>
    </source>
</evidence>
<keyword evidence="6" id="KW-0238">DNA-binding</keyword>
<comment type="subcellular location">
    <subcellularLocation>
        <location evidence="1">Nucleus</location>
    </subcellularLocation>
</comment>
<dbReference type="Gene3D" id="3.40.50.10810">
    <property type="entry name" value="Tandem AAA-ATPase domain"/>
    <property type="match status" value="1"/>
</dbReference>
<dbReference type="PANTHER" id="PTHR45797">
    <property type="entry name" value="RAD54-LIKE"/>
    <property type="match status" value="1"/>
</dbReference>
<dbReference type="eggNOG" id="KOG1015">
    <property type="taxonomic scope" value="Eukaryota"/>
</dbReference>
<evidence type="ECO:0000256" key="6">
    <source>
        <dbReference type="ARBA" id="ARBA00023125"/>
    </source>
</evidence>
<dbReference type="GO" id="GO:0016887">
    <property type="term" value="F:ATP hydrolysis activity"/>
    <property type="evidence" value="ECO:0007669"/>
    <property type="project" value="InterPro"/>
</dbReference>
<proteinExistence type="inferred from homology"/>
<dbReference type="GO" id="GO:0005524">
    <property type="term" value="F:ATP binding"/>
    <property type="evidence" value="ECO:0007669"/>
    <property type="project" value="UniProtKB-KW"/>
</dbReference>